<evidence type="ECO:0000256" key="2">
    <source>
        <dbReference type="ARBA" id="ARBA00005420"/>
    </source>
</evidence>
<dbReference type="PANTHER" id="PTHR12317:SF63">
    <property type="entry name" value="DIACYLGLYCEROL O-ACYLTRANSFERASE 2"/>
    <property type="match status" value="1"/>
</dbReference>
<gene>
    <name evidence="12" type="ORF">F3Y22_tig00112523pilonHSYRG00247</name>
</gene>
<evidence type="ECO:0000256" key="6">
    <source>
        <dbReference type="ARBA" id="ARBA00022824"/>
    </source>
</evidence>
<evidence type="ECO:0000256" key="11">
    <source>
        <dbReference type="SAM" id="Phobius"/>
    </source>
</evidence>
<feature type="transmembrane region" description="Helical" evidence="11">
    <location>
        <begin position="153"/>
        <end position="180"/>
    </location>
</feature>
<keyword evidence="3" id="KW-0444">Lipid biosynthesis</keyword>
<keyword evidence="13" id="KW-1185">Reference proteome</keyword>
<keyword evidence="10" id="KW-0012">Acyltransferase</keyword>
<evidence type="ECO:0000256" key="5">
    <source>
        <dbReference type="ARBA" id="ARBA00022692"/>
    </source>
</evidence>
<sequence>MAAMPYLSEPVTIGDYMLKSKLGGSSVSIVWKAESKSSGELVGVKQVFLSKLNKHLANCLDCELSFLSSVNHPHIIRLLHVLQLNQNIEEKGIFSKAVAIRSSASEDRAEKQTFTPGPGYRQFSGRNEFPSNILHGTLAYALWIGFMQFNVSVLFSLIFLPFSKILLVVGILAGFFVLPIDENSKFGLRLASYVCRHMASYFPTTLHVEDINDFHPDRACVFGYEPHSVLPIGVVPLAERTGFMPLPKLKCLTSSPVFYTPFLKHLWTWLGASPATRKNFCSLLGNG</sequence>
<evidence type="ECO:0000256" key="1">
    <source>
        <dbReference type="ARBA" id="ARBA00004477"/>
    </source>
</evidence>
<keyword evidence="8" id="KW-0443">Lipid metabolism</keyword>
<evidence type="ECO:0000256" key="9">
    <source>
        <dbReference type="ARBA" id="ARBA00023136"/>
    </source>
</evidence>
<keyword evidence="6" id="KW-0256">Endoplasmic reticulum</keyword>
<dbReference type="PANTHER" id="PTHR12317">
    <property type="entry name" value="DIACYLGLYCEROL O-ACYLTRANSFERASE"/>
    <property type="match status" value="1"/>
</dbReference>
<keyword evidence="7 11" id="KW-1133">Transmembrane helix</keyword>
<dbReference type="InterPro" id="IPR011009">
    <property type="entry name" value="Kinase-like_dom_sf"/>
</dbReference>
<dbReference type="Proteomes" id="UP000436088">
    <property type="component" value="Unassembled WGS sequence"/>
</dbReference>
<keyword evidence="9 11" id="KW-0472">Membrane</keyword>
<dbReference type="Gene3D" id="3.30.200.20">
    <property type="entry name" value="Phosphorylase Kinase, domain 1"/>
    <property type="match status" value="1"/>
</dbReference>
<evidence type="ECO:0000256" key="8">
    <source>
        <dbReference type="ARBA" id="ARBA00023098"/>
    </source>
</evidence>
<dbReference type="GO" id="GO:0005789">
    <property type="term" value="C:endoplasmic reticulum membrane"/>
    <property type="evidence" value="ECO:0007669"/>
    <property type="project" value="UniProtKB-SubCell"/>
</dbReference>
<evidence type="ECO:0000313" key="13">
    <source>
        <dbReference type="Proteomes" id="UP000436088"/>
    </source>
</evidence>
<evidence type="ECO:0000256" key="10">
    <source>
        <dbReference type="ARBA" id="ARBA00023315"/>
    </source>
</evidence>
<dbReference type="EMBL" id="VEPZ02001604">
    <property type="protein sequence ID" value="KAE8665989.1"/>
    <property type="molecule type" value="Genomic_DNA"/>
</dbReference>
<evidence type="ECO:0000256" key="4">
    <source>
        <dbReference type="ARBA" id="ARBA00022679"/>
    </source>
</evidence>
<dbReference type="SUPFAM" id="SSF56112">
    <property type="entry name" value="Protein kinase-like (PK-like)"/>
    <property type="match status" value="1"/>
</dbReference>
<comment type="similarity">
    <text evidence="2">Belongs to the diacylglycerol acyltransferase family.</text>
</comment>
<dbReference type="InterPro" id="IPR007130">
    <property type="entry name" value="DAGAT"/>
</dbReference>
<evidence type="ECO:0000313" key="12">
    <source>
        <dbReference type="EMBL" id="KAE8665989.1"/>
    </source>
</evidence>
<organism evidence="12 13">
    <name type="scientific">Hibiscus syriacus</name>
    <name type="common">Rose of Sharon</name>
    <dbReference type="NCBI Taxonomy" id="106335"/>
    <lineage>
        <taxon>Eukaryota</taxon>
        <taxon>Viridiplantae</taxon>
        <taxon>Streptophyta</taxon>
        <taxon>Embryophyta</taxon>
        <taxon>Tracheophyta</taxon>
        <taxon>Spermatophyta</taxon>
        <taxon>Magnoliopsida</taxon>
        <taxon>eudicotyledons</taxon>
        <taxon>Gunneridae</taxon>
        <taxon>Pentapetalae</taxon>
        <taxon>rosids</taxon>
        <taxon>malvids</taxon>
        <taxon>Malvales</taxon>
        <taxon>Malvaceae</taxon>
        <taxon>Malvoideae</taxon>
        <taxon>Hibiscus</taxon>
    </lineage>
</organism>
<comment type="subcellular location">
    <subcellularLocation>
        <location evidence="1">Endoplasmic reticulum membrane</location>
        <topology evidence="1">Multi-pass membrane protein</topology>
    </subcellularLocation>
</comment>
<dbReference type="Pfam" id="PF03982">
    <property type="entry name" value="DAGAT"/>
    <property type="match status" value="1"/>
</dbReference>
<comment type="caution">
    <text evidence="12">The sequence shown here is derived from an EMBL/GenBank/DDBJ whole genome shotgun (WGS) entry which is preliminary data.</text>
</comment>
<keyword evidence="5 11" id="KW-0812">Transmembrane</keyword>
<dbReference type="AlphaFoldDB" id="A0A6A2Y2A9"/>
<dbReference type="GO" id="GO:0004144">
    <property type="term" value="F:diacylglycerol O-acyltransferase activity"/>
    <property type="evidence" value="ECO:0007669"/>
    <property type="project" value="UniProtKB-ARBA"/>
</dbReference>
<name>A0A6A2Y2A9_HIBSY</name>
<proteinExistence type="inferred from homology"/>
<keyword evidence="4" id="KW-0808">Transferase</keyword>
<evidence type="ECO:0000256" key="7">
    <source>
        <dbReference type="ARBA" id="ARBA00022989"/>
    </source>
</evidence>
<protein>
    <submittedName>
        <fullName evidence="12">Diacylglycerol O-acyltransferase 2</fullName>
    </submittedName>
</protein>
<dbReference type="GO" id="GO:0019432">
    <property type="term" value="P:triglyceride biosynthetic process"/>
    <property type="evidence" value="ECO:0007669"/>
    <property type="project" value="TreeGrafter"/>
</dbReference>
<evidence type="ECO:0000256" key="3">
    <source>
        <dbReference type="ARBA" id="ARBA00022516"/>
    </source>
</evidence>
<accession>A0A6A2Y2A9</accession>
<reference evidence="12" key="1">
    <citation type="submission" date="2019-09" db="EMBL/GenBank/DDBJ databases">
        <title>Draft genome information of white flower Hibiscus syriacus.</title>
        <authorList>
            <person name="Kim Y.-M."/>
        </authorList>
    </citation>
    <scope>NUCLEOTIDE SEQUENCE [LARGE SCALE GENOMIC DNA]</scope>
    <source>
        <strain evidence="12">YM2019G1</strain>
    </source>
</reference>